<accession>A0A9J6G078</accession>
<dbReference type="Proteomes" id="UP000821853">
    <property type="component" value="Chromosome 2"/>
</dbReference>
<evidence type="ECO:0000313" key="2">
    <source>
        <dbReference type="Proteomes" id="UP000821853"/>
    </source>
</evidence>
<keyword evidence="2" id="KW-1185">Reference proteome</keyword>
<sequence length="102" mass="11446">MKQGFARLEEMLSTLAASHRNMCERFEIVEQTQKIMIRNPIFGPHRLRSGNGTAKASGNKKAALQQHIRPESPKKLGIMMLQETVVQDLKLTGYRAHADTTG</sequence>
<dbReference type="AlphaFoldDB" id="A0A9J6G078"/>
<dbReference type="VEuPathDB" id="VectorBase:HLOH_046494"/>
<proteinExistence type="predicted"/>
<evidence type="ECO:0000313" key="1">
    <source>
        <dbReference type="EMBL" id="KAH9367772.1"/>
    </source>
</evidence>
<name>A0A9J6G078_HAELO</name>
<comment type="caution">
    <text evidence="1">The sequence shown here is derived from an EMBL/GenBank/DDBJ whole genome shotgun (WGS) entry which is preliminary data.</text>
</comment>
<dbReference type="EMBL" id="JABSTR010000004">
    <property type="protein sequence ID" value="KAH9367772.1"/>
    <property type="molecule type" value="Genomic_DNA"/>
</dbReference>
<gene>
    <name evidence="1" type="ORF">HPB48_010089</name>
</gene>
<protein>
    <submittedName>
        <fullName evidence="1">Uncharacterized protein</fullName>
    </submittedName>
</protein>
<reference evidence="1 2" key="1">
    <citation type="journal article" date="2020" name="Cell">
        <title>Large-Scale Comparative Analyses of Tick Genomes Elucidate Their Genetic Diversity and Vector Capacities.</title>
        <authorList>
            <consortium name="Tick Genome and Microbiome Consortium (TIGMIC)"/>
            <person name="Jia N."/>
            <person name="Wang J."/>
            <person name="Shi W."/>
            <person name="Du L."/>
            <person name="Sun Y."/>
            <person name="Zhan W."/>
            <person name="Jiang J.F."/>
            <person name="Wang Q."/>
            <person name="Zhang B."/>
            <person name="Ji P."/>
            <person name="Bell-Sakyi L."/>
            <person name="Cui X.M."/>
            <person name="Yuan T.T."/>
            <person name="Jiang B.G."/>
            <person name="Yang W.F."/>
            <person name="Lam T.T."/>
            <person name="Chang Q.C."/>
            <person name="Ding S.J."/>
            <person name="Wang X.J."/>
            <person name="Zhu J.G."/>
            <person name="Ruan X.D."/>
            <person name="Zhao L."/>
            <person name="Wei J.T."/>
            <person name="Ye R.Z."/>
            <person name="Que T.C."/>
            <person name="Du C.H."/>
            <person name="Zhou Y.H."/>
            <person name="Cheng J.X."/>
            <person name="Dai P.F."/>
            <person name="Guo W.B."/>
            <person name="Han X.H."/>
            <person name="Huang E.J."/>
            <person name="Li L.F."/>
            <person name="Wei W."/>
            <person name="Gao Y.C."/>
            <person name="Liu J.Z."/>
            <person name="Shao H.Z."/>
            <person name="Wang X."/>
            <person name="Wang C.C."/>
            <person name="Yang T.C."/>
            <person name="Huo Q.B."/>
            <person name="Li W."/>
            <person name="Chen H.Y."/>
            <person name="Chen S.E."/>
            <person name="Zhou L.G."/>
            <person name="Ni X.B."/>
            <person name="Tian J.H."/>
            <person name="Sheng Y."/>
            <person name="Liu T."/>
            <person name="Pan Y.S."/>
            <person name="Xia L.Y."/>
            <person name="Li J."/>
            <person name="Zhao F."/>
            <person name="Cao W.C."/>
        </authorList>
    </citation>
    <scope>NUCLEOTIDE SEQUENCE [LARGE SCALE GENOMIC DNA]</scope>
    <source>
        <strain evidence="1">HaeL-2018</strain>
    </source>
</reference>
<organism evidence="1 2">
    <name type="scientific">Haemaphysalis longicornis</name>
    <name type="common">Bush tick</name>
    <dbReference type="NCBI Taxonomy" id="44386"/>
    <lineage>
        <taxon>Eukaryota</taxon>
        <taxon>Metazoa</taxon>
        <taxon>Ecdysozoa</taxon>
        <taxon>Arthropoda</taxon>
        <taxon>Chelicerata</taxon>
        <taxon>Arachnida</taxon>
        <taxon>Acari</taxon>
        <taxon>Parasitiformes</taxon>
        <taxon>Ixodida</taxon>
        <taxon>Ixodoidea</taxon>
        <taxon>Ixodidae</taxon>
        <taxon>Haemaphysalinae</taxon>
        <taxon>Haemaphysalis</taxon>
    </lineage>
</organism>